<accession>A0ABT5CEP2</accession>
<evidence type="ECO:0000256" key="2">
    <source>
        <dbReference type="ARBA" id="ARBA00012000"/>
    </source>
</evidence>
<reference evidence="6 7" key="1">
    <citation type="submission" date="2023-01" db="EMBL/GenBank/DDBJ databases">
        <title>Minimal conservation of predation-associated metabolite biosynthetic gene clusters underscores biosynthetic potential of Myxococcota including descriptions for ten novel species: Archangium lansinium sp. nov., Myxococcus landrumus sp. nov., Nannocystis bai.</title>
        <authorList>
            <person name="Ahearne A."/>
            <person name="Stevens C."/>
            <person name="Dowd S."/>
        </authorList>
    </citation>
    <scope>NUCLEOTIDE SEQUENCE [LARGE SCALE GENOMIC DNA]</scope>
    <source>
        <strain evidence="6 7">WIWO2</strain>
    </source>
</reference>
<dbReference type="SMART" id="SM00478">
    <property type="entry name" value="ENDO3c"/>
    <property type="match status" value="1"/>
</dbReference>
<dbReference type="EMBL" id="JAQNDK010000005">
    <property type="protein sequence ID" value="MDC0684068.1"/>
    <property type="molecule type" value="Genomic_DNA"/>
</dbReference>
<dbReference type="InterPro" id="IPR011257">
    <property type="entry name" value="DNA_glycosylase"/>
</dbReference>
<evidence type="ECO:0000256" key="3">
    <source>
        <dbReference type="ARBA" id="ARBA00022763"/>
    </source>
</evidence>
<keyword evidence="3" id="KW-0227">DNA damage</keyword>
<dbReference type="Proteomes" id="UP001217485">
    <property type="component" value="Unassembled WGS sequence"/>
</dbReference>
<evidence type="ECO:0000313" key="7">
    <source>
        <dbReference type="Proteomes" id="UP001217485"/>
    </source>
</evidence>
<dbReference type="SUPFAM" id="SSF48150">
    <property type="entry name" value="DNA-glycosylase"/>
    <property type="match status" value="1"/>
</dbReference>
<dbReference type="EC" id="3.2.2.21" evidence="2"/>
<dbReference type="InterPro" id="IPR003265">
    <property type="entry name" value="HhH-GPD_domain"/>
</dbReference>
<organism evidence="6 7">
    <name type="scientific">Sorangium atrum</name>
    <dbReference type="NCBI Taxonomy" id="2995308"/>
    <lineage>
        <taxon>Bacteria</taxon>
        <taxon>Pseudomonadati</taxon>
        <taxon>Myxococcota</taxon>
        <taxon>Polyangia</taxon>
        <taxon>Polyangiales</taxon>
        <taxon>Polyangiaceae</taxon>
        <taxon>Sorangium</taxon>
    </lineage>
</organism>
<dbReference type="RefSeq" id="WP_272102197.1">
    <property type="nucleotide sequence ID" value="NZ_JAQNDK010000005.1"/>
</dbReference>
<evidence type="ECO:0000256" key="4">
    <source>
        <dbReference type="ARBA" id="ARBA00023204"/>
    </source>
</evidence>
<evidence type="ECO:0000256" key="1">
    <source>
        <dbReference type="ARBA" id="ARBA00000086"/>
    </source>
</evidence>
<comment type="catalytic activity">
    <reaction evidence="1">
        <text>Hydrolysis of alkylated DNA, releasing 3-methyladenine, 3-methylguanine, 7-methylguanine and 7-methyladenine.</text>
        <dbReference type="EC" id="3.2.2.21"/>
    </reaction>
</comment>
<sequence length="300" mass="32780">MRTPFRLALTVAALQRRPENPVDTWSADRRYLRAFDTARGPVAWAVTEEAGGTRLRVELFGDVHDPRRWRGLVTRLLGTDIDLVPFYARAERLPAVAALAARFRGVKPPRFASLWEAIVNSVVFQQLSLAAAMAAVRRLVLRFASPVDLAGQRLFPFPPPEVVASSTPHDLRTLGLSGAKADALRTCARMIAAGELREEELEALANGEIERRLRELPGIGPWTASVILLRGFRRLDVFPGGDVAAARGLGAIAGEHGGELVEALGPYRGMLYFHLLLSSLAAHRSGPSRLASRMARPTSQ</sequence>
<dbReference type="Pfam" id="PF00730">
    <property type="entry name" value="HhH-GPD"/>
    <property type="match status" value="1"/>
</dbReference>
<dbReference type="PANTHER" id="PTHR43003">
    <property type="entry name" value="DNA-3-METHYLADENINE GLYCOSYLASE"/>
    <property type="match status" value="1"/>
</dbReference>
<keyword evidence="4" id="KW-0234">DNA repair</keyword>
<proteinExistence type="predicted"/>
<keyword evidence="7" id="KW-1185">Reference proteome</keyword>
<feature type="domain" description="HhH-GPD" evidence="5">
    <location>
        <begin position="123"/>
        <end position="286"/>
    </location>
</feature>
<dbReference type="InterPro" id="IPR051912">
    <property type="entry name" value="Alkylbase_DNA_Glycosylase/TA"/>
</dbReference>
<protein>
    <recommendedName>
        <fullName evidence="2">DNA-3-methyladenine glycosylase II</fullName>
        <ecNumber evidence="2">3.2.2.21</ecNumber>
    </recommendedName>
</protein>
<evidence type="ECO:0000259" key="5">
    <source>
        <dbReference type="SMART" id="SM00478"/>
    </source>
</evidence>
<evidence type="ECO:0000313" key="6">
    <source>
        <dbReference type="EMBL" id="MDC0684068.1"/>
    </source>
</evidence>
<dbReference type="PANTHER" id="PTHR43003:SF13">
    <property type="entry name" value="DNA-3-METHYLADENINE GLYCOSYLASE 2"/>
    <property type="match status" value="1"/>
</dbReference>
<gene>
    <name evidence="6" type="ORF">POL72_40465</name>
</gene>
<dbReference type="CDD" id="cd00056">
    <property type="entry name" value="ENDO3c"/>
    <property type="match status" value="1"/>
</dbReference>
<dbReference type="Gene3D" id="1.10.340.30">
    <property type="entry name" value="Hypothetical protein, domain 2"/>
    <property type="match status" value="1"/>
</dbReference>
<name>A0ABT5CEP2_9BACT</name>
<comment type="caution">
    <text evidence="6">The sequence shown here is derived from an EMBL/GenBank/DDBJ whole genome shotgun (WGS) entry which is preliminary data.</text>
</comment>